<gene>
    <name evidence="1" type="ORF">Tci_879333</name>
</gene>
<evidence type="ECO:0000313" key="1">
    <source>
        <dbReference type="EMBL" id="GFD07364.1"/>
    </source>
</evidence>
<feature type="non-terminal residue" evidence="1">
    <location>
        <position position="1"/>
    </location>
</feature>
<sequence>SERVRSFDQQKNNIQAQQKKKMVMTSLLKSSKDLENLIESQRSEKIKDGLGYSAVPPPIAQIYSSPKKDLSWTGLSECAGDTVTDYTMRNIVIEE</sequence>
<proteinExistence type="predicted"/>
<dbReference type="EMBL" id="BKCJ011231049">
    <property type="protein sequence ID" value="GFD07364.1"/>
    <property type="molecule type" value="Genomic_DNA"/>
</dbReference>
<protein>
    <submittedName>
        <fullName evidence="1">Uncharacterized protein</fullName>
    </submittedName>
</protein>
<dbReference type="AlphaFoldDB" id="A0A699TFW0"/>
<comment type="caution">
    <text evidence="1">The sequence shown here is derived from an EMBL/GenBank/DDBJ whole genome shotgun (WGS) entry which is preliminary data.</text>
</comment>
<accession>A0A699TFW0</accession>
<name>A0A699TFW0_TANCI</name>
<reference evidence="1" key="1">
    <citation type="journal article" date="2019" name="Sci. Rep.">
        <title>Draft genome of Tanacetum cinerariifolium, the natural source of mosquito coil.</title>
        <authorList>
            <person name="Yamashiro T."/>
            <person name="Shiraishi A."/>
            <person name="Satake H."/>
            <person name="Nakayama K."/>
        </authorList>
    </citation>
    <scope>NUCLEOTIDE SEQUENCE</scope>
</reference>
<organism evidence="1">
    <name type="scientific">Tanacetum cinerariifolium</name>
    <name type="common">Dalmatian daisy</name>
    <name type="synonym">Chrysanthemum cinerariifolium</name>
    <dbReference type="NCBI Taxonomy" id="118510"/>
    <lineage>
        <taxon>Eukaryota</taxon>
        <taxon>Viridiplantae</taxon>
        <taxon>Streptophyta</taxon>
        <taxon>Embryophyta</taxon>
        <taxon>Tracheophyta</taxon>
        <taxon>Spermatophyta</taxon>
        <taxon>Magnoliopsida</taxon>
        <taxon>eudicotyledons</taxon>
        <taxon>Gunneridae</taxon>
        <taxon>Pentapetalae</taxon>
        <taxon>asterids</taxon>
        <taxon>campanulids</taxon>
        <taxon>Asterales</taxon>
        <taxon>Asteraceae</taxon>
        <taxon>Asteroideae</taxon>
        <taxon>Anthemideae</taxon>
        <taxon>Anthemidinae</taxon>
        <taxon>Tanacetum</taxon>
    </lineage>
</organism>